<dbReference type="Proteomes" id="UP001500235">
    <property type="component" value="Unassembled WGS sequence"/>
</dbReference>
<evidence type="ECO:0000313" key="2">
    <source>
        <dbReference type="Proteomes" id="UP001500235"/>
    </source>
</evidence>
<gene>
    <name evidence="1" type="ORF">GCM10022280_09290</name>
</gene>
<organism evidence="1 2">
    <name type="scientific">Sphingomonas swuensis</name>
    <dbReference type="NCBI Taxonomy" id="977800"/>
    <lineage>
        <taxon>Bacteria</taxon>
        <taxon>Pseudomonadati</taxon>
        <taxon>Pseudomonadota</taxon>
        <taxon>Alphaproteobacteria</taxon>
        <taxon>Sphingomonadales</taxon>
        <taxon>Sphingomonadaceae</taxon>
        <taxon>Sphingomonas</taxon>
    </lineage>
</organism>
<dbReference type="EMBL" id="BAABBQ010000001">
    <property type="protein sequence ID" value="GAA4013243.1"/>
    <property type="molecule type" value="Genomic_DNA"/>
</dbReference>
<comment type="caution">
    <text evidence="1">The sequence shown here is derived from an EMBL/GenBank/DDBJ whole genome shotgun (WGS) entry which is preliminary data.</text>
</comment>
<accession>A0ABP7SLR3</accession>
<reference evidence="2" key="1">
    <citation type="journal article" date="2019" name="Int. J. Syst. Evol. Microbiol.">
        <title>The Global Catalogue of Microorganisms (GCM) 10K type strain sequencing project: providing services to taxonomists for standard genome sequencing and annotation.</title>
        <authorList>
            <consortium name="The Broad Institute Genomics Platform"/>
            <consortium name="The Broad Institute Genome Sequencing Center for Infectious Disease"/>
            <person name="Wu L."/>
            <person name="Ma J."/>
        </authorList>
    </citation>
    <scope>NUCLEOTIDE SEQUENCE [LARGE SCALE GENOMIC DNA]</scope>
    <source>
        <strain evidence="2">JCM 17563</strain>
    </source>
</reference>
<evidence type="ECO:0000313" key="1">
    <source>
        <dbReference type="EMBL" id="GAA4013243.1"/>
    </source>
</evidence>
<protein>
    <submittedName>
        <fullName evidence="1">Uncharacterized protein</fullName>
    </submittedName>
</protein>
<sequence length="132" mass="14520">MMTDRVCHWGLSNPGPQPLSVWLEPWADEVEVPARSTITLTVTDGLQDCAVGEVEWSPDHLVVWASAPMIEAHVDGDLQHTGSAIIPAPKDLTKAMLGVAFRDQPSARLAGRPFSPSKRSSWWQRARRVLGL</sequence>
<dbReference type="RefSeq" id="WP_344706216.1">
    <property type="nucleotide sequence ID" value="NZ_BAABBQ010000001.1"/>
</dbReference>
<name>A0ABP7SLR3_9SPHN</name>
<proteinExistence type="predicted"/>
<keyword evidence="2" id="KW-1185">Reference proteome</keyword>